<evidence type="ECO:0000313" key="3">
    <source>
        <dbReference type="Proteomes" id="UP001159427"/>
    </source>
</evidence>
<sequence>MSSHGGRQSGSGRKKIFNSKATKLQTWQKTHKRVWLDGTIYSSWVSARIKCGYSSDSMFAAHLLSLERRRRETSSTVCRKRTASSTSVSNPTSYKRRHIEGPMLSSTPVQASSTPADAENINMSVVSAGVDNLSDMSVDITGVTASELSVNNVDYQVLNDSVITIPDADKYQDASESIHTDSSDSE</sequence>
<organism evidence="2 3">
    <name type="scientific">Porites evermanni</name>
    <dbReference type="NCBI Taxonomy" id="104178"/>
    <lineage>
        <taxon>Eukaryota</taxon>
        <taxon>Metazoa</taxon>
        <taxon>Cnidaria</taxon>
        <taxon>Anthozoa</taxon>
        <taxon>Hexacorallia</taxon>
        <taxon>Scleractinia</taxon>
        <taxon>Fungiina</taxon>
        <taxon>Poritidae</taxon>
        <taxon>Porites</taxon>
    </lineage>
</organism>
<evidence type="ECO:0000256" key="1">
    <source>
        <dbReference type="SAM" id="MobiDB-lite"/>
    </source>
</evidence>
<protein>
    <submittedName>
        <fullName evidence="2">Uncharacterized protein</fullName>
    </submittedName>
</protein>
<proteinExistence type="predicted"/>
<evidence type="ECO:0000313" key="2">
    <source>
        <dbReference type="EMBL" id="CAH3028946.1"/>
    </source>
</evidence>
<comment type="caution">
    <text evidence="2">The sequence shown here is derived from an EMBL/GenBank/DDBJ whole genome shotgun (WGS) entry which is preliminary data.</text>
</comment>
<reference evidence="2 3" key="1">
    <citation type="submission" date="2022-05" db="EMBL/GenBank/DDBJ databases">
        <authorList>
            <consortium name="Genoscope - CEA"/>
            <person name="William W."/>
        </authorList>
    </citation>
    <scope>NUCLEOTIDE SEQUENCE [LARGE SCALE GENOMIC DNA]</scope>
</reference>
<feature type="region of interest" description="Disordered" evidence="1">
    <location>
        <begin position="71"/>
        <end position="116"/>
    </location>
</feature>
<dbReference type="EMBL" id="CALNXI010000543">
    <property type="protein sequence ID" value="CAH3028946.1"/>
    <property type="molecule type" value="Genomic_DNA"/>
</dbReference>
<feature type="compositionally biased region" description="Polar residues" evidence="1">
    <location>
        <begin position="104"/>
        <end position="116"/>
    </location>
</feature>
<gene>
    <name evidence="2" type="ORF">PEVE_00035240</name>
</gene>
<keyword evidence="3" id="KW-1185">Reference proteome</keyword>
<feature type="compositionally biased region" description="Polar residues" evidence="1">
    <location>
        <begin position="83"/>
        <end position="93"/>
    </location>
</feature>
<accession>A0ABN8MNL1</accession>
<name>A0ABN8MNL1_9CNID</name>
<dbReference type="Proteomes" id="UP001159427">
    <property type="component" value="Unassembled WGS sequence"/>
</dbReference>
<feature type="non-terminal residue" evidence="2">
    <location>
        <position position="186"/>
    </location>
</feature>